<protein>
    <submittedName>
        <fullName evidence="2">Uncharacterized protein</fullName>
    </submittedName>
</protein>
<accession>A0A372NZD2</accession>
<dbReference type="OrthoDB" id="793362at2"/>
<dbReference type="Proteomes" id="UP000264217">
    <property type="component" value="Unassembled WGS sequence"/>
</dbReference>
<feature type="transmembrane region" description="Helical" evidence="1">
    <location>
        <begin position="183"/>
        <end position="202"/>
    </location>
</feature>
<proteinExistence type="predicted"/>
<organism evidence="2 3">
    <name type="scientific">Mucilaginibacter conchicola</name>
    <dbReference type="NCBI Taxonomy" id="2303333"/>
    <lineage>
        <taxon>Bacteria</taxon>
        <taxon>Pseudomonadati</taxon>
        <taxon>Bacteroidota</taxon>
        <taxon>Sphingobacteriia</taxon>
        <taxon>Sphingobacteriales</taxon>
        <taxon>Sphingobacteriaceae</taxon>
        <taxon>Mucilaginibacter</taxon>
    </lineage>
</organism>
<feature type="transmembrane region" description="Helical" evidence="1">
    <location>
        <begin position="90"/>
        <end position="111"/>
    </location>
</feature>
<feature type="transmembrane region" description="Helical" evidence="1">
    <location>
        <begin position="23"/>
        <end position="41"/>
    </location>
</feature>
<dbReference type="AlphaFoldDB" id="A0A372NZD2"/>
<keyword evidence="3" id="KW-1185">Reference proteome</keyword>
<feature type="transmembrane region" description="Helical" evidence="1">
    <location>
        <begin position="53"/>
        <end position="69"/>
    </location>
</feature>
<feature type="transmembrane region" description="Helical" evidence="1">
    <location>
        <begin position="271"/>
        <end position="297"/>
    </location>
</feature>
<evidence type="ECO:0000313" key="3">
    <source>
        <dbReference type="Proteomes" id="UP000264217"/>
    </source>
</evidence>
<feature type="transmembrane region" description="Helical" evidence="1">
    <location>
        <begin position="154"/>
        <end position="176"/>
    </location>
</feature>
<dbReference type="RefSeq" id="WP_117391026.1">
    <property type="nucleotide sequence ID" value="NZ_QWDC01000001.1"/>
</dbReference>
<keyword evidence="1" id="KW-1133">Transmembrane helix</keyword>
<sequence length="309" mass="35132">MNGAMPAYFGLQYKRLLRSIKDFGMNPYLGMVLAALLFFWLSKTLFSRIAYFQYYYAAAALFMVLQLSETRRNDFLKNIYTKTNYARLRLLENLLLVFPFVIFLVVRGFYICATGAITGSLICSFYNKFSRSAFVIPSPFSKQPFEFTTGFRKYYPAFIVIYAVTAIAVVVGNFYLGAFLDLLCWLVCMNFYSTTEPSYYVWIHAQSPKEFLTGKIKTALRYSFISSLPLAIVLCACFPAKAWVVAVICFCGLLYMTAGVLLKYTGYPKQISLPATIIAGIGIIIPPLLLFVIPFFYNRAIQKLTSTLK</sequence>
<reference evidence="2 3" key="1">
    <citation type="submission" date="2018-08" db="EMBL/GenBank/DDBJ databases">
        <title>Mucilaginibacter sp. MYSH2.</title>
        <authorList>
            <person name="Seo T."/>
        </authorList>
    </citation>
    <scope>NUCLEOTIDE SEQUENCE [LARGE SCALE GENOMIC DNA]</scope>
    <source>
        <strain evidence="2 3">MYSH2</strain>
    </source>
</reference>
<dbReference type="EMBL" id="QWDC01000001">
    <property type="protein sequence ID" value="RFZ95463.1"/>
    <property type="molecule type" value="Genomic_DNA"/>
</dbReference>
<feature type="transmembrane region" description="Helical" evidence="1">
    <location>
        <begin position="243"/>
        <end position="265"/>
    </location>
</feature>
<keyword evidence="1" id="KW-0472">Membrane</keyword>
<comment type="caution">
    <text evidence="2">The sequence shown here is derived from an EMBL/GenBank/DDBJ whole genome shotgun (WGS) entry which is preliminary data.</text>
</comment>
<feature type="transmembrane region" description="Helical" evidence="1">
    <location>
        <begin position="222"/>
        <end position="238"/>
    </location>
</feature>
<evidence type="ECO:0000256" key="1">
    <source>
        <dbReference type="SAM" id="Phobius"/>
    </source>
</evidence>
<evidence type="ECO:0000313" key="2">
    <source>
        <dbReference type="EMBL" id="RFZ95463.1"/>
    </source>
</evidence>
<keyword evidence="1" id="KW-0812">Transmembrane</keyword>
<name>A0A372NZD2_9SPHI</name>
<gene>
    <name evidence="2" type="ORF">D0C36_08050</name>
</gene>